<name>A0A2W5UBJ6_CERSP</name>
<dbReference type="PANTHER" id="PTHR42953:SF3">
    <property type="entry name" value="HIGH-AFFINITY ZINC UPTAKE SYSTEM PROTEIN ZNUA"/>
    <property type="match status" value="1"/>
</dbReference>
<protein>
    <recommendedName>
        <fullName evidence="2">High-affinity zinc uptake system protein ZnuA</fullName>
    </recommendedName>
</protein>
<comment type="similarity">
    <text evidence="1 6">Belongs to the bacterial solute-binding protein 9 family.</text>
</comment>
<keyword evidence="4" id="KW-0732">Signal</keyword>
<gene>
    <name evidence="7" type="ORF">DI533_09550</name>
</gene>
<reference evidence="7 8" key="1">
    <citation type="submission" date="2017-08" db="EMBL/GenBank/DDBJ databases">
        <title>Infants hospitalized years apart are colonized by the same room-sourced microbial strains.</title>
        <authorList>
            <person name="Brooks B."/>
            <person name="Olm M.R."/>
            <person name="Firek B.A."/>
            <person name="Baker R."/>
            <person name="Thomas B.C."/>
            <person name="Morowitz M.J."/>
            <person name="Banfield J.F."/>
        </authorList>
    </citation>
    <scope>NUCLEOTIDE SEQUENCE [LARGE SCALE GENOMIC DNA]</scope>
    <source>
        <strain evidence="7">S2_003_000_R2_11</strain>
    </source>
</reference>
<keyword evidence="5" id="KW-0862">Zinc</keyword>
<sequence>MRRFPFLAGLALIALPVPLLAEVPRVVVDFGPVQSLVAQVMGDLGQPQVLLAAGADPHDFQMKPSQARALAEAELVFWVGPDLMPAMSDAITALGNEENVVALLEDGGGEIRLYPEGGIDPHAWLDPDNAEAWLGAIAEELSNKDPENADTYAANAIAAQATIRDLDTELQTALEPVRDKPFVVFHDAMGYFTDHFGLTPAGAIELGDASAPSAAQLDEIREAIRQTNAVCVFPEAGRDPKFVATVVEGSAARTGQPQDIEGITLPQGPGQYAALMRGIAATLTECLGQ</sequence>
<comment type="caution">
    <text evidence="7">The sequence shown here is derived from an EMBL/GenBank/DDBJ whole genome shotgun (WGS) entry which is preliminary data.</text>
</comment>
<dbReference type="InterPro" id="IPR006128">
    <property type="entry name" value="Lipoprotein_PsaA-like"/>
</dbReference>
<evidence type="ECO:0000256" key="2">
    <source>
        <dbReference type="ARBA" id="ARBA00015915"/>
    </source>
</evidence>
<dbReference type="GO" id="GO:0006829">
    <property type="term" value="P:zinc ion transport"/>
    <property type="evidence" value="ECO:0007669"/>
    <property type="project" value="UniProtKB-KW"/>
</dbReference>
<dbReference type="Pfam" id="PF01297">
    <property type="entry name" value="ZnuA"/>
    <property type="match status" value="1"/>
</dbReference>
<evidence type="ECO:0000256" key="1">
    <source>
        <dbReference type="ARBA" id="ARBA00011028"/>
    </source>
</evidence>
<dbReference type="InterPro" id="IPR006127">
    <property type="entry name" value="ZnuA-like"/>
</dbReference>
<organism evidence="7 8">
    <name type="scientific">Cereibacter sphaeroides</name>
    <name type="common">Rhodobacter sphaeroides</name>
    <dbReference type="NCBI Taxonomy" id="1063"/>
    <lineage>
        <taxon>Bacteria</taxon>
        <taxon>Pseudomonadati</taxon>
        <taxon>Pseudomonadota</taxon>
        <taxon>Alphaproteobacteria</taxon>
        <taxon>Rhodobacterales</taxon>
        <taxon>Paracoccaceae</taxon>
        <taxon>Cereibacter</taxon>
    </lineage>
</organism>
<dbReference type="AlphaFoldDB" id="A0A2W5UBJ6"/>
<evidence type="ECO:0000256" key="4">
    <source>
        <dbReference type="ARBA" id="ARBA00022729"/>
    </source>
</evidence>
<accession>A0A2W5UBJ6</accession>
<evidence type="ECO:0000313" key="8">
    <source>
        <dbReference type="Proteomes" id="UP000248975"/>
    </source>
</evidence>
<dbReference type="SUPFAM" id="SSF53807">
    <property type="entry name" value="Helical backbone' metal receptor"/>
    <property type="match status" value="1"/>
</dbReference>
<dbReference type="EMBL" id="QFQS01000001">
    <property type="protein sequence ID" value="PZR00754.1"/>
    <property type="molecule type" value="Genomic_DNA"/>
</dbReference>
<keyword evidence="5" id="KW-0406">Ion transport</keyword>
<dbReference type="PANTHER" id="PTHR42953">
    <property type="entry name" value="HIGH-AFFINITY ZINC UPTAKE SYSTEM PROTEIN ZNUA-RELATED"/>
    <property type="match status" value="1"/>
</dbReference>
<proteinExistence type="inferred from homology"/>
<keyword evidence="3 6" id="KW-0813">Transport</keyword>
<evidence type="ECO:0000256" key="3">
    <source>
        <dbReference type="ARBA" id="ARBA00022448"/>
    </source>
</evidence>
<dbReference type="InterPro" id="IPR050492">
    <property type="entry name" value="Bact_metal-bind_prot9"/>
</dbReference>
<evidence type="ECO:0000256" key="6">
    <source>
        <dbReference type="RuleBase" id="RU003512"/>
    </source>
</evidence>
<evidence type="ECO:0000256" key="5">
    <source>
        <dbReference type="ARBA" id="ARBA00022906"/>
    </source>
</evidence>
<evidence type="ECO:0000313" key="7">
    <source>
        <dbReference type="EMBL" id="PZR00754.1"/>
    </source>
</evidence>
<dbReference type="Proteomes" id="UP000248975">
    <property type="component" value="Unassembled WGS sequence"/>
</dbReference>
<dbReference type="PRINTS" id="PR00690">
    <property type="entry name" value="ADHESNFAMILY"/>
</dbReference>
<dbReference type="GO" id="GO:0046872">
    <property type="term" value="F:metal ion binding"/>
    <property type="evidence" value="ECO:0007669"/>
    <property type="project" value="InterPro"/>
</dbReference>
<keyword evidence="5" id="KW-0864">Zinc transport</keyword>
<dbReference type="GO" id="GO:0007155">
    <property type="term" value="P:cell adhesion"/>
    <property type="evidence" value="ECO:0007669"/>
    <property type="project" value="InterPro"/>
</dbReference>
<dbReference type="Gene3D" id="3.40.50.1980">
    <property type="entry name" value="Nitrogenase molybdenum iron protein domain"/>
    <property type="match status" value="2"/>
</dbReference>